<proteinExistence type="predicted"/>
<evidence type="ECO:0000313" key="2">
    <source>
        <dbReference type="EMBL" id="MBW78452.1"/>
    </source>
</evidence>
<feature type="signal peptide" evidence="1">
    <location>
        <begin position="1"/>
        <end position="25"/>
    </location>
</feature>
<dbReference type="AlphaFoldDB" id="A0A2M4DLL7"/>
<organism evidence="2">
    <name type="scientific">Anopheles darlingi</name>
    <name type="common">Mosquito</name>
    <dbReference type="NCBI Taxonomy" id="43151"/>
    <lineage>
        <taxon>Eukaryota</taxon>
        <taxon>Metazoa</taxon>
        <taxon>Ecdysozoa</taxon>
        <taxon>Arthropoda</taxon>
        <taxon>Hexapoda</taxon>
        <taxon>Insecta</taxon>
        <taxon>Pterygota</taxon>
        <taxon>Neoptera</taxon>
        <taxon>Endopterygota</taxon>
        <taxon>Diptera</taxon>
        <taxon>Nematocera</taxon>
        <taxon>Culicoidea</taxon>
        <taxon>Culicidae</taxon>
        <taxon>Anophelinae</taxon>
        <taxon>Anopheles</taxon>
    </lineage>
</organism>
<name>A0A2M4DLL7_ANODA</name>
<accession>A0A2M4DLL7</accession>
<sequence length="71" mass="8007">MRNSWRPAATTTLSLSLSLSNSIACLRWPLIMEYFVTTSTPFIISRFPKNRPLATKAAATFGDEGFRRWGP</sequence>
<feature type="chain" id="PRO_5014798714" evidence="1">
    <location>
        <begin position="26"/>
        <end position="71"/>
    </location>
</feature>
<protein>
    <submittedName>
        <fullName evidence="2">Putative secreted protein</fullName>
    </submittedName>
</protein>
<dbReference type="EMBL" id="GGFL01014274">
    <property type="protein sequence ID" value="MBW78452.1"/>
    <property type="molecule type" value="Transcribed_RNA"/>
</dbReference>
<keyword evidence="1" id="KW-0732">Signal</keyword>
<reference evidence="2" key="1">
    <citation type="submission" date="2018-01" db="EMBL/GenBank/DDBJ databases">
        <title>An insight into the sialome of Amazonian anophelines.</title>
        <authorList>
            <person name="Ribeiro J.M."/>
            <person name="Scarpassa V."/>
            <person name="Calvo E."/>
        </authorList>
    </citation>
    <scope>NUCLEOTIDE SEQUENCE</scope>
</reference>
<evidence type="ECO:0000256" key="1">
    <source>
        <dbReference type="SAM" id="SignalP"/>
    </source>
</evidence>